<evidence type="ECO:0000313" key="3">
    <source>
        <dbReference type="Proteomes" id="UP000029864"/>
    </source>
</evidence>
<reference evidence="2 4" key="2">
    <citation type="submission" date="2020-08" db="EMBL/GenBank/DDBJ databases">
        <title>Sequencing the genomes of 1000 actinobacteria strains.</title>
        <authorList>
            <person name="Klenk H.-P."/>
        </authorList>
    </citation>
    <scope>NUCLEOTIDE SEQUENCE [LARGE SCALE GENOMIC DNA]</scope>
    <source>
        <strain evidence="2 4">DSM 21065</strain>
    </source>
</reference>
<keyword evidence="3" id="KW-1185">Reference proteome</keyword>
<protein>
    <submittedName>
        <fullName evidence="2">Uncharacterized protein YceK</fullName>
    </submittedName>
</protein>
<dbReference type="RefSeq" id="WP_035839635.1">
    <property type="nucleotide sequence ID" value="NZ_JACHBQ010000001.1"/>
</dbReference>
<dbReference type="eggNOG" id="ENOG50322US">
    <property type="taxonomic scope" value="Bacteria"/>
</dbReference>
<reference evidence="1 3" key="1">
    <citation type="submission" date="2014-08" db="EMBL/GenBank/DDBJ databases">
        <authorList>
            <person name="Sisinthy S."/>
        </authorList>
    </citation>
    <scope>NUCLEOTIDE SEQUENCE [LARGE SCALE GENOMIC DNA]</scope>
    <source>
        <strain evidence="1 3">RuG17</strain>
    </source>
</reference>
<accession>A0A099J3B5</accession>
<dbReference type="EMBL" id="JACHBQ010000001">
    <property type="protein sequence ID" value="MBB5640554.1"/>
    <property type="molecule type" value="Genomic_DNA"/>
</dbReference>
<comment type="caution">
    <text evidence="1">The sequence shown here is derived from an EMBL/GenBank/DDBJ whole genome shotgun (WGS) entry which is preliminary data.</text>
</comment>
<dbReference type="Proteomes" id="UP000561726">
    <property type="component" value="Unassembled WGS sequence"/>
</dbReference>
<evidence type="ECO:0000313" key="4">
    <source>
        <dbReference type="Proteomes" id="UP000561726"/>
    </source>
</evidence>
<organism evidence="1 3">
    <name type="scientific">Cryobacterium roopkundense</name>
    <dbReference type="NCBI Taxonomy" id="1001240"/>
    <lineage>
        <taxon>Bacteria</taxon>
        <taxon>Bacillati</taxon>
        <taxon>Actinomycetota</taxon>
        <taxon>Actinomycetes</taxon>
        <taxon>Micrococcales</taxon>
        <taxon>Microbacteriaceae</taxon>
        <taxon>Cryobacterium</taxon>
    </lineage>
</organism>
<dbReference type="AlphaFoldDB" id="A0A099J3B5"/>
<dbReference type="STRING" id="1001240.GY21_18795"/>
<evidence type="ECO:0000313" key="2">
    <source>
        <dbReference type="EMBL" id="MBB5640554.1"/>
    </source>
</evidence>
<dbReference type="OrthoDB" id="5116543at2"/>
<dbReference type="PROSITE" id="PS51257">
    <property type="entry name" value="PROKAR_LIPOPROTEIN"/>
    <property type="match status" value="1"/>
</dbReference>
<gene>
    <name evidence="2" type="ORF">BJ997_001102</name>
    <name evidence="1" type="ORF">GY21_18795</name>
</gene>
<name>A0A099J3B5_9MICO</name>
<sequence>MNTLKLLPLFAAAAVTGLTLTGCSSVIDKIQPEKAHEFASTQDLARDWNQTADWLPADSTQIKIREASTGGPAILATTTDDDLDPAQCVETERQSAPTYSDDWSPTDVYVDHVFACGNWAVIKTDGGWYGWTPNDPDEKAASPAQ</sequence>
<dbReference type="Proteomes" id="UP000029864">
    <property type="component" value="Unassembled WGS sequence"/>
</dbReference>
<evidence type="ECO:0000313" key="1">
    <source>
        <dbReference type="EMBL" id="KGJ71933.1"/>
    </source>
</evidence>
<dbReference type="EMBL" id="JPXF01000114">
    <property type="protein sequence ID" value="KGJ71933.1"/>
    <property type="molecule type" value="Genomic_DNA"/>
</dbReference>
<proteinExistence type="predicted"/>